<evidence type="ECO:0000256" key="1">
    <source>
        <dbReference type="ARBA" id="ARBA00004251"/>
    </source>
</evidence>
<feature type="domain" description="Cadherin" evidence="13">
    <location>
        <begin position="127"/>
        <end position="237"/>
    </location>
</feature>
<feature type="transmembrane region" description="Helical" evidence="12">
    <location>
        <begin position="775"/>
        <end position="802"/>
    </location>
</feature>
<feature type="region of interest" description="Disordered" evidence="11">
    <location>
        <begin position="1012"/>
        <end position="1031"/>
    </location>
</feature>
<dbReference type="InterPro" id="IPR002126">
    <property type="entry name" value="Cadherin-like_dom"/>
</dbReference>
<dbReference type="AlphaFoldDB" id="K1S5R0"/>
<dbReference type="GO" id="GO:0005886">
    <property type="term" value="C:plasma membrane"/>
    <property type="evidence" value="ECO:0007669"/>
    <property type="project" value="UniProtKB-SubCell"/>
</dbReference>
<keyword evidence="10" id="KW-0325">Glycoprotein</keyword>
<evidence type="ECO:0000256" key="3">
    <source>
        <dbReference type="ARBA" id="ARBA00022692"/>
    </source>
</evidence>
<dbReference type="InterPro" id="IPR013164">
    <property type="entry name" value="Cadherin_N"/>
</dbReference>
<feature type="compositionally biased region" description="Polar residues" evidence="11">
    <location>
        <begin position="983"/>
        <end position="1006"/>
    </location>
</feature>
<evidence type="ECO:0000256" key="6">
    <source>
        <dbReference type="ARBA" id="ARBA00022837"/>
    </source>
</evidence>
<dbReference type="GO" id="GO:0007156">
    <property type="term" value="P:homophilic cell adhesion via plasma membrane adhesion molecules"/>
    <property type="evidence" value="ECO:0007669"/>
    <property type="project" value="InterPro"/>
</dbReference>
<feature type="domain" description="Cadherin" evidence="13">
    <location>
        <begin position="238"/>
        <end position="345"/>
    </location>
</feature>
<dbReference type="PROSITE" id="PS50268">
    <property type="entry name" value="CADHERIN_2"/>
    <property type="match status" value="7"/>
</dbReference>
<keyword evidence="3 12" id="KW-0812">Transmembrane</keyword>
<keyword evidence="5" id="KW-0677">Repeat</keyword>
<feature type="domain" description="Cadherin" evidence="13">
    <location>
        <begin position="452"/>
        <end position="555"/>
    </location>
</feature>
<keyword evidence="4" id="KW-0732">Signal</keyword>
<evidence type="ECO:0000256" key="5">
    <source>
        <dbReference type="ARBA" id="ARBA00022737"/>
    </source>
</evidence>
<dbReference type="GO" id="GO:0005509">
    <property type="term" value="F:calcium ion binding"/>
    <property type="evidence" value="ECO:0007669"/>
    <property type="project" value="UniProtKB-UniRule"/>
</dbReference>
<dbReference type="Pfam" id="PF00028">
    <property type="entry name" value="Cadherin"/>
    <property type="match status" value="5"/>
</dbReference>
<keyword evidence="6" id="KW-0106">Calcium</keyword>
<feature type="compositionally biased region" description="Polar residues" evidence="11">
    <location>
        <begin position="1016"/>
        <end position="1031"/>
    </location>
</feature>
<dbReference type="InParanoid" id="K1S5R0"/>
<name>K1S5R0_MAGGI</name>
<reference evidence="14" key="1">
    <citation type="journal article" date="2012" name="Nature">
        <title>The oyster genome reveals stress adaptation and complexity of shell formation.</title>
        <authorList>
            <person name="Zhang G."/>
            <person name="Fang X."/>
            <person name="Guo X."/>
            <person name="Li L."/>
            <person name="Luo R."/>
            <person name="Xu F."/>
            <person name="Yang P."/>
            <person name="Zhang L."/>
            <person name="Wang X."/>
            <person name="Qi H."/>
            <person name="Xiong Z."/>
            <person name="Que H."/>
            <person name="Xie Y."/>
            <person name="Holland P.W."/>
            <person name="Paps J."/>
            <person name="Zhu Y."/>
            <person name="Wu F."/>
            <person name="Chen Y."/>
            <person name="Wang J."/>
            <person name="Peng C."/>
            <person name="Meng J."/>
            <person name="Yang L."/>
            <person name="Liu J."/>
            <person name="Wen B."/>
            <person name="Zhang N."/>
            <person name="Huang Z."/>
            <person name="Zhu Q."/>
            <person name="Feng Y."/>
            <person name="Mount A."/>
            <person name="Hedgecock D."/>
            <person name="Xu Z."/>
            <person name="Liu Y."/>
            <person name="Domazet-Loso T."/>
            <person name="Du Y."/>
            <person name="Sun X."/>
            <person name="Zhang S."/>
            <person name="Liu B."/>
            <person name="Cheng P."/>
            <person name="Jiang X."/>
            <person name="Li J."/>
            <person name="Fan D."/>
            <person name="Wang W."/>
            <person name="Fu W."/>
            <person name="Wang T."/>
            <person name="Wang B."/>
            <person name="Zhang J."/>
            <person name="Peng Z."/>
            <person name="Li Y."/>
            <person name="Li N."/>
            <person name="Wang J."/>
            <person name="Chen M."/>
            <person name="He Y."/>
            <person name="Tan F."/>
            <person name="Song X."/>
            <person name="Zheng Q."/>
            <person name="Huang R."/>
            <person name="Yang H."/>
            <person name="Du X."/>
            <person name="Chen L."/>
            <person name="Yang M."/>
            <person name="Gaffney P.M."/>
            <person name="Wang S."/>
            <person name="Luo L."/>
            <person name="She Z."/>
            <person name="Ming Y."/>
            <person name="Huang W."/>
            <person name="Zhang S."/>
            <person name="Huang B."/>
            <person name="Zhang Y."/>
            <person name="Qu T."/>
            <person name="Ni P."/>
            <person name="Miao G."/>
            <person name="Wang J."/>
            <person name="Wang Q."/>
            <person name="Steinberg C.E."/>
            <person name="Wang H."/>
            <person name="Li N."/>
            <person name="Qian L."/>
            <person name="Zhang G."/>
            <person name="Li Y."/>
            <person name="Yang H."/>
            <person name="Liu X."/>
            <person name="Wang J."/>
            <person name="Yin Y."/>
            <person name="Wang J."/>
        </authorList>
    </citation>
    <scope>NUCLEOTIDE SEQUENCE [LARGE SCALE GENOMIC DNA]</scope>
    <source>
        <strain evidence="14">05x7-T-G4-1.051#20</strain>
    </source>
</reference>
<feature type="domain" description="Cadherin" evidence="13">
    <location>
        <begin position="43"/>
        <end position="126"/>
    </location>
</feature>
<dbReference type="SMART" id="SM00112">
    <property type="entry name" value="CA"/>
    <property type="match status" value="7"/>
</dbReference>
<feature type="domain" description="Cadherin" evidence="13">
    <location>
        <begin position="556"/>
        <end position="658"/>
    </location>
</feature>
<evidence type="ECO:0000313" key="14">
    <source>
        <dbReference type="EMBL" id="EKC42706.1"/>
    </source>
</evidence>
<comment type="subcellular location">
    <subcellularLocation>
        <location evidence="1">Cell membrane</location>
        <topology evidence="1">Single-pass type I membrane protein</topology>
    </subcellularLocation>
</comment>
<feature type="region of interest" description="Disordered" evidence="11">
    <location>
        <begin position="931"/>
        <end position="1006"/>
    </location>
</feature>
<feature type="domain" description="Cadherin" evidence="13">
    <location>
        <begin position="356"/>
        <end position="451"/>
    </location>
</feature>
<evidence type="ECO:0000256" key="12">
    <source>
        <dbReference type="SAM" id="Phobius"/>
    </source>
</evidence>
<keyword evidence="2" id="KW-1003">Cell membrane</keyword>
<dbReference type="EMBL" id="JH817145">
    <property type="protein sequence ID" value="EKC42706.1"/>
    <property type="molecule type" value="Genomic_DNA"/>
</dbReference>
<proteinExistence type="predicted"/>
<sequence>MSVGQEISLKYDLLEQQSRETFVGNVAVDSLLKANVTQEELERMKFQILTQGSKDASYFIIDEKSSTIKTASVLDREVLCEFEVKCVLEFSVAVYKQDQQHSSLDLFKIFAIKVNILDANDNAPTFPQSQVALDVQESVPVDFVLLTSGAVDPDMGINNSIKSYTLKPSNEMFGLKEIKNIDGTTDLGLVVRYKLDRETLDFYQVEIVAKDGGFPQRSGTVMVNITVIDDNDNKPLFSQAKYDASIPENHPVGKNVLTLSAQDLDINENGEFTFAFNSRVPQKIKDKFAVNKTSGEIYTISEIDYEEEDNYQFLVEVQDKGREPKSSTSVVNIIILDVNDNAPQISVNLLPDGTDILESAEVGRYVANFAVSDLDSGPNGEIQCQVLGEFFKIEEIFNNMYKVIIKSPLDYESRHVHNVTIQCQDQGIPQHQNTSSFLINVLDVNDNNPVFLQSIYRATIKENNPPNEVITTVKAVDKDSGLAGKVTYFMHTDGSDSFHVDSTSGVVTVKKSLDREISPVILFHVNASDAGNPQLKSSTLIRLTLEDENDNTPMFKKSHFEFYVLEEQKNLPIVGRLFAEDPDAGPNGQFSFDFASPRYPEFILDYDTGLLKAGMLDRELKTVYNFNVTVTDKGNPPRSSMALVTVHVLDANDNMPRIIYPDNHNNTIKLMYTTPKDSVIARVEADDIDEGNNSVLSFYIHKVEPTKPDLFKMNAETGELMIAKTMHLYDSDSYRLVLGVKNGVFTMFANLNVIITVSNNTVLGAQSPGSGENNIVIVIAIVVVTVILSVAIIAAICIVKYVDRHRQHRKESKAEVRVDLKNPETLVMAGTPQFTDIKRNKKEVSFSLSDEDSMNISSLTNITSFSSYLKNPHSTYSMDGKPLEGPQACSSILTNSSHHSDFSKDHLTEKNLNTLYHQQTPSPTWLQQLQEKNRRDQALRKAGDDDSEMSAESATSDSGRGGSEEDINSNRGNPMSDTEETRQAYSNEFSPGDQSHNSSNKHTNVLHSNYRKRISTNENYPRNISFSDDSVTANTTVDSAKNRHGRSSQDNHNQTSLSRILCMSADRGLSFVNGRTHLDTLDEATHSTFGLRYSLQDIDDTVSESVITRDDDGNSTTTSGSYTINPDELVHEIDNLFFKSDVVV</sequence>
<keyword evidence="9 12" id="KW-0472">Membrane</keyword>
<dbReference type="CDD" id="cd11304">
    <property type="entry name" value="Cadherin_repeat"/>
    <property type="match status" value="7"/>
</dbReference>
<evidence type="ECO:0000256" key="8">
    <source>
        <dbReference type="ARBA" id="ARBA00022989"/>
    </source>
</evidence>
<evidence type="ECO:0000256" key="10">
    <source>
        <dbReference type="ARBA" id="ARBA00023180"/>
    </source>
</evidence>
<dbReference type="FunFam" id="2.60.40.60:FF:000020">
    <property type="entry name" value="Dachsous cadherin-related 1b"/>
    <property type="match status" value="3"/>
</dbReference>
<accession>K1S5R0</accession>
<dbReference type="FunFam" id="2.60.40.60:FF:000007">
    <property type="entry name" value="Protocadherin alpha 2"/>
    <property type="match status" value="1"/>
</dbReference>
<dbReference type="HOGENOM" id="CLU_006480_5_1_1"/>
<dbReference type="InterPro" id="IPR050174">
    <property type="entry name" value="Protocadherin/Cadherin-CA"/>
</dbReference>
<dbReference type="PANTHER" id="PTHR24028:SF146">
    <property type="entry name" value="CADHERIN 96CB, ISOFORM D-RELATED"/>
    <property type="match status" value="1"/>
</dbReference>
<feature type="domain" description="Cadherin" evidence="13">
    <location>
        <begin position="662"/>
        <end position="770"/>
    </location>
</feature>
<gene>
    <name evidence="14" type="ORF">CGI_10016817</name>
</gene>
<dbReference type="PANTHER" id="PTHR24028">
    <property type="entry name" value="CADHERIN-87A"/>
    <property type="match status" value="1"/>
</dbReference>
<dbReference type="Pfam" id="PF08266">
    <property type="entry name" value="Cadherin_2"/>
    <property type="match status" value="1"/>
</dbReference>
<dbReference type="PRINTS" id="PR00205">
    <property type="entry name" value="CADHERIN"/>
</dbReference>
<evidence type="ECO:0000259" key="13">
    <source>
        <dbReference type="PROSITE" id="PS50268"/>
    </source>
</evidence>
<protein>
    <submittedName>
        <fullName evidence="14">Protocadherin-11 X-linked</fullName>
    </submittedName>
</protein>
<evidence type="ECO:0000256" key="4">
    <source>
        <dbReference type="ARBA" id="ARBA00022729"/>
    </source>
</evidence>
<evidence type="ECO:0000256" key="9">
    <source>
        <dbReference type="ARBA" id="ARBA00023136"/>
    </source>
</evidence>
<feature type="compositionally biased region" description="Basic and acidic residues" evidence="11">
    <location>
        <begin position="931"/>
        <end position="944"/>
    </location>
</feature>
<dbReference type="SUPFAM" id="SSF49313">
    <property type="entry name" value="Cadherin-like"/>
    <property type="match status" value="7"/>
</dbReference>
<keyword evidence="7" id="KW-0130">Cell adhesion</keyword>
<dbReference type="FunFam" id="2.60.40.60:FF:000092">
    <property type="entry name" value="Protocadherin 8"/>
    <property type="match status" value="1"/>
</dbReference>
<evidence type="ECO:0000256" key="7">
    <source>
        <dbReference type="ARBA" id="ARBA00022889"/>
    </source>
</evidence>
<organism evidence="14">
    <name type="scientific">Magallana gigas</name>
    <name type="common">Pacific oyster</name>
    <name type="synonym">Crassostrea gigas</name>
    <dbReference type="NCBI Taxonomy" id="29159"/>
    <lineage>
        <taxon>Eukaryota</taxon>
        <taxon>Metazoa</taxon>
        <taxon>Spiralia</taxon>
        <taxon>Lophotrochozoa</taxon>
        <taxon>Mollusca</taxon>
        <taxon>Bivalvia</taxon>
        <taxon>Autobranchia</taxon>
        <taxon>Pteriomorphia</taxon>
        <taxon>Ostreida</taxon>
        <taxon>Ostreoidea</taxon>
        <taxon>Ostreidae</taxon>
        <taxon>Magallana</taxon>
    </lineage>
</organism>
<dbReference type="InterPro" id="IPR020894">
    <property type="entry name" value="Cadherin_CS"/>
</dbReference>
<dbReference type="InterPro" id="IPR015919">
    <property type="entry name" value="Cadherin-like_sf"/>
</dbReference>
<evidence type="ECO:0000256" key="2">
    <source>
        <dbReference type="ARBA" id="ARBA00022475"/>
    </source>
</evidence>
<dbReference type="Gene3D" id="2.60.40.60">
    <property type="entry name" value="Cadherins"/>
    <property type="match status" value="7"/>
</dbReference>
<evidence type="ECO:0000256" key="11">
    <source>
        <dbReference type="SAM" id="MobiDB-lite"/>
    </source>
</evidence>
<dbReference type="PROSITE" id="PS00232">
    <property type="entry name" value="CADHERIN_1"/>
    <property type="match status" value="4"/>
</dbReference>
<keyword evidence="8 12" id="KW-1133">Transmembrane helix</keyword>